<feature type="domain" description="Leucine-binding protein" evidence="5">
    <location>
        <begin position="19"/>
        <end position="356"/>
    </location>
</feature>
<proteinExistence type="inferred from homology"/>
<dbReference type="Proteomes" id="UP000242881">
    <property type="component" value="Unassembled WGS sequence"/>
</dbReference>
<evidence type="ECO:0000259" key="5">
    <source>
        <dbReference type="Pfam" id="PF13458"/>
    </source>
</evidence>
<dbReference type="AlphaFoldDB" id="A0A2J6WGD1"/>
<dbReference type="PRINTS" id="PR00337">
    <property type="entry name" value="LEUILEVALBP"/>
</dbReference>
<dbReference type="PANTHER" id="PTHR30483">
    <property type="entry name" value="LEUCINE-SPECIFIC-BINDING PROTEIN"/>
    <property type="match status" value="1"/>
</dbReference>
<dbReference type="CDD" id="cd06333">
    <property type="entry name" value="PBP1_ABC_RPA1789-like"/>
    <property type="match status" value="1"/>
</dbReference>
<comment type="caution">
    <text evidence="6">The sequence shown here is derived from an EMBL/GenBank/DDBJ whole genome shotgun (WGS) entry which is preliminary data.</text>
</comment>
<comment type="similarity">
    <text evidence="1">Belongs to the leucine-binding protein family.</text>
</comment>
<dbReference type="InterPro" id="IPR051010">
    <property type="entry name" value="BCAA_transport"/>
</dbReference>
<evidence type="ECO:0000256" key="2">
    <source>
        <dbReference type="ARBA" id="ARBA00022448"/>
    </source>
</evidence>
<dbReference type="PANTHER" id="PTHR30483:SF38">
    <property type="entry name" value="BLR7848 PROTEIN"/>
    <property type="match status" value="1"/>
</dbReference>
<sequence length="369" mass="40473">MKKFFTIAFLLCASYLFAEIKVGALLALTGPASILGLPEKQTLEMMVEEINKNGGINGHKINLIVYDTQSIDDEARKKFIRLVQKDEVKIVLGPTTSGESLAIKDLALQYKIPVISMASSDRIVNPINKYVFKVAPSDDHAVQTIYSYLSANKKVKVALLTVQNGYGDSGRASLLKEAKNFGIEIVADEKYLDTDKDMTSHLSKIAAKKPDAVICWGVGPAPAIIAKNFMQLKLNAQLVMSHGVASAKFIELAKDAANGIILPAGRMIVADQLPANDKYKAILLPYIKDYEGRYKTPVSTFGGHAYDAIQIVQQSIKMGGDDLASNIEKIRGYVGTYGTFNFSETDHNGLSKDAFVMVKIDNMKWKLLK</sequence>
<dbReference type="SUPFAM" id="SSF53822">
    <property type="entry name" value="Periplasmic binding protein-like I"/>
    <property type="match status" value="1"/>
</dbReference>
<dbReference type="Gene3D" id="3.40.50.2300">
    <property type="match status" value="2"/>
</dbReference>
<keyword evidence="4" id="KW-0029">Amino-acid transport</keyword>
<dbReference type="Pfam" id="PF13458">
    <property type="entry name" value="Peripla_BP_6"/>
    <property type="match status" value="1"/>
</dbReference>
<reference evidence="6 7" key="1">
    <citation type="submission" date="2018-01" db="EMBL/GenBank/DDBJ databases">
        <title>Metagenomic assembled genomes from two thermal pools in the Uzon Caldera, Kamchatka, Russia.</title>
        <authorList>
            <person name="Wilkins L."/>
            <person name="Ettinger C."/>
        </authorList>
    </citation>
    <scope>NUCLEOTIDE SEQUENCE [LARGE SCALE GENOMIC DNA]</scope>
    <source>
        <strain evidence="6">ZAV-05</strain>
    </source>
</reference>
<evidence type="ECO:0000256" key="3">
    <source>
        <dbReference type="ARBA" id="ARBA00022729"/>
    </source>
</evidence>
<keyword evidence="2" id="KW-0813">Transport</keyword>
<keyword evidence="3" id="KW-0732">Signal</keyword>
<gene>
    <name evidence="6" type="ORF">C0187_07120</name>
</gene>
<dbReference type="InterPro" id="IPR028081">
    <property type="entry name" value="Leu-bd"/>
</dbReference>
<dbReference type="InterPro" id="IPR028082">
    <property type="entry name" value="Peripla_BP_I"/>
</dbReference>
<evidence type="ECO:0000256" key="4">
    <source>
        <dbReference type="ARBA" id="ARBA00022970"/>
    </source>
</evidence>
<dbReference type="InterPro" id="IPR000709">
    <property type="entry name" value="Leu_Ile_Val-bd"/>
</dbReference>
<evidence type="ECO:0000313" key="6">
    <source>
        <dbReference type="EMBL" id="PMP69405.1"/>
    </source>
</evidence>
<dbReference type="RefSeq" id="WP_424605511.1">
    <property type="nucleotide sequence ID" value="NZ_JBNAVA010000005.1"/>
</dbReference>
<name>A0A2J6WGD1_9BACT</name>
<evidence type="ECO:0000256" key="1">
    <source>
        <dbReference type="ARBA" id="ARBA00010062"/>
    </source>
</evidence>
<dbReference type="EMBL" id="PNIN01000073">
    <property type="protein sequence ID" value="PMP69405.1"/>
    <property type="molecule type" value="Genomic_DNA"/>
</dbReference>
<organism evidence="6 7">
    <name type="scientific">Calditerrivibrio nitroreducens</name>
    <dbReference type="NCBI Taxonomy" id="477976"/>
    <lineage>
        <taxon>Bacteria</taxon>
        <taxon>Pseudomonadati</taxon>
        <taxon>Deferribacterota</taxon>
        <taxon>Deferribacteres</taxon>
        <taxon>Deferribacterales</taxon>
        <taxon>Calditerrivibrionaceae</taxon>
    </lineage>
</organism>
<evidence type="ECO:0000313" key="7">
    <source>
        <dbReference type="Proteomes" id="UP000242881"/>
    </source>
</evidence>
<dbReference type="GO" id="GO:0006865">
    <property type="term" value="P:amino acid transport"/>
    <property type="evidence" value="ECO:0007669"/>
    <property type="project" value="UniProtKB-KW"/>
</dbReference>
<protein>
    <submittedName>
        <fullName evidence="6">ABC transporter substrate-binding protein</fullName>
    </submittedName>
</protein>
<accession>A0A2J6WGD1</accession>